<dbReference type="Proteomes" id="UP000807025">
    <property type="component" value="Unassembled WGS sequence"/>
</dbReference>
<dbReference type="EMBL" id="MU154564">
    <property type="protein sequence ID" value="KAF9495213.1"/>
    <property type="molecule type" value="Genomic_DNA"/>
</dbReference>
<feature type="region of interest" description="Disordered" evidence="1">
    <location>
        <begin position="1"/>
        <end position="38"/>
    </location>
</feature>
<evidence type="ECO:0000313" key="3">
    <source>
        <dbReference type="Proteomes" id="UP000807025"/>
    </source>
</evidence>
<dbReference type="AlphaFoldDB" id="A0A9P5ZVT8"/>
<evidence type="ECO:0000256" key="1">
    <source>
        <dbReference type="SAM" id="MobiDB-lite"/>
    </source>
</evidence>
<proteinExistence type="predicted"/>
<sequence>MPQKTTFAQKVMGLLTPRPSQNDSRPSSNAGNNSWKARNFPRGLNCSKCNEPLNQSPTLCPACGTYMA</sequence>
<organism evidence="2 3">
    <name type="scientific">Pleurotus eryngii</name>
    <name type="common">Boletus of the steppes</name>
    <dbReference type="NCBI Taxonomy" id="5323"/>
    <lineage>
        <taxon>Eukaryota</taxon>
        <taxon>Fungi</taxon>
        <taxon>Dikarya</taxon>
        <taxon>Basidiomycota</taxon>
        <taxon>Agaricomycotina</taxon>
        <taxon>Agaricomycetes</taxon>
        <taxon>Agaricomycetidae</taxon>
        <taxon>Agaricales</taxon>
        <taxon>Pleurotineae</taxon>
        <taxon>Pleurotaceae</taxon>
        <taxon>Pleurotus</taxon>
    </lineage>
</organism>
<evidence type="ECO:0000313" key="2">
    <source>
        <dbReference type="EMBL" id="KAF9495213.1"/>
    </source>
</evidence>
<gene>
    <name evidence="2" type="ORF">BDN71DRAFT_1447857</name>
</gene>
<protein>
    <recommendedName>
        <fullName evidence="4">Zinc-ribbon domain-containing protein</fullName>
    </recommendedName>
</protein>
<keyword evidence="3" id="KW-1185">Reference proteome</keyword>
<evidence type="ECO:0008006" key="4">
    <source>
        <dbReference type="Google" id="ProtNLM"/>
    </source>
</evidence>
<reference evidence="2" key="1">
    <citation type="submission" date="2020-11" db="EMBL/GenBank/DDBJ databases">
        <authorList>
            <consortium name="DOE Joint Genome Institute"/>
            <person name="Ahrendt S."/>
            <person name="Riley R."/>
            <person name="Andreopoulos W."/>
            <person name="Labutti K."/>
            <person name="Pangilinan J."/>
            <person name="Ruiz-Duenas F.J."/>
            <person name="Barrasa J.M."/>
            <person name="Sanchez-Garcia M."/>
            <person name="Camarero S."/>
            <person name="Miyauchi S."/>
            <person name="Serrano A."/>
            <person name="Linde D."/>
            <person name="Babiker R."/>
            <person name="Drula E."/>
            <person name="Ayuso-Fernandez I."/>
            <person name="Pacheco R."/>
            <person name="Padilla G."/>
            <person name="Ferreira P."/>
            <person name="Barriuso J."/>
            <person name="Kellner H."/>
            <person name="Castanera R."/>
            <person name="Alfaro M."/>
            <person name="Ramirez L."/>
            <person name="Pisabarro A.G."/>
            <person name="Kuo A."/>
            <person name="Tritt A."/>
            <person name="Lipzen A."/>
            <person name="He G."/>
            <person name="Yan M."/>
            <person name="Ng V."/>
            <person name="Cullen D."/>
            <person name="Martin F."/>
            <person name="Rosso M.-N."/>
            <person name="Henrissat B."/>
            <person name="Hibbett D."/>
            <person name="Martinez A.T."/>
            <person name="Grigoriev I.V."/>
        </authorList>
    </citation>
    <scope>NUCLEOTIDE SEQUENCE</scope>
    <source>
        <strain evidence="2">ATCC 90797</strain>
    </source>
</reference>
<accession>A0A9P5ZVT8</accession>
<name>A0A9P5ZVT8_PLEER</name>
<feature type="compositionally biased region" description="Polar residues" evidence="1">
    <location>
        <begin position="18"/>
        <end position="36"/>
    </location>
</feature>
<comment type="caution">
    <text evidence="2">The sequence shown here is derived from an EMBL/GenBank/DDBJ whole genome shotgun (WGS) entry which is preliminary data.</text>
</comment>